<gene>
    <name evidence="2" type="ORF">psal_cds_438</name>
</gene>
<accession>S4VXK0</accession>
<proteinExistence type="predicted"/>
<organism evidence="2 3">
    <name type="scientific">Pandoravirus salinus</name>
    <dbReference type="NCBI Taxonomy" id="1349410"/>
    <lineage>
        <taxon>Viruses</taxon>
        <taxon>Pandoravirus</taxon>
    </lineage>
</organism>
<evidence type="ECO:0000313" key="2">
    <source>
        <dbReference type="EMBL" id="AGO84186.1"/>
    </source>
</evidence>
<evidence type="ECO:0000256" key="1">
    <source>
        <dbReference type="SAM" id="Phobius"/>
    </source>
</evidence>
<dbReference type="Pfam" id="PF19167">
    <property type="entry name" value="DUF5849"/>
    <property type="match status" value="1"/>
</dbReference>
<dbReference type="EMBL" id="KC977571">
    <property type="protein sequence ID" value="AGO84186.1"/>
    <property type="molecule type" value="Genomic_DNA"/>
</dbReference>
<keyword evidence="1" id="KW-0812">Transmembrane</keyword>
<protein>
    <submittedName>
        <fullName evidence="2">Uncharacterized protein</fullName>
    </submittedName>
</protein>
<dbReference type="InterPro" id="IPR043883">
    <property type="entry name" value="DUF5849"/>
</dbReference>
<sequence length="231" mass="23171">MASAYVDTASGTVLVPAAAPTVALASPSRVPWGWIIVSIALLLLIALVVAIAVYEHRRRRDAPSTTIEPAQPLGRQLAAGTYRMRWGPTGLYAGVPAGGAPGTVAMVPVAQAASWTFAPVGGLGGTLTSTASGLLLGTATAVPAASVTTTTTTTTTPSTAPVLVVHAQPSATTGAWVPASDPSGQAAVPGTLYNTVLHGCARPIDNTNGTTVVVAASCAAAERGWYFEAVK</sequence>
<name>S4VXK0_9VIRU</name>
<dbReference type="GeneID" id="16605973"/>
<dbReference type="Proteomes" id="UP000204584">
    <property type="component" value="Segment"/>
</dbReference>
<reference evidence="2 3" key="1">
    <citation type="journal article" date="2013" name="Science">
        <title>Pandoraviruses: amoeba viruses with genomes up to 2.5 Mb reaching that of parasitic eukaryotes.</title>
        <authorList>
            <person name="Philippe N."/>
            <person name="Legendre M."/>
            <person name="Doutre G."/>
            <person name="Coute Y."/>
            <person name="Poirot O."/>
            <person name="Lescot M."/>
            <person name="Arslan D."/>
            <person name="Seltzer V."/>
            <person name="Bertaux L."/>
            <person name="Bruley C."/>
            <person name="Garin J."/>
            <person name="Claverie J.M."/>
            <person name="Abergel C."/>
        </authorList>
    </citation>
    <scope>NUCLEOTIDE SEQUENCE [LARGE SCALE GENOMIC DNA]</scope>
</reference>
<feature type="transmembrane region" description="Helical" evidence="1">
    <location>
        <begin position="35"/>
        <end position="54"/>
    </location>
</feature>
<keyword evidence="3" id="KW-1185">Reference proteome</keyword>
<keyword evidence="1" id="KW-0472">Membrane</keyword>
<dbReference type="KEGG" id="vg:16605973"/>
<dbReference type="RefSeq" id="YP_008437255.1">
    <property type="nucleotide sequence ID" value="NC_022098.1"/>
</dbReference>
<evidence type="ECO:0000313" key="3">
    <source>
        <dbReference type="Proteomes" id="UP000204584"/>
    </source>
</evidence>
<keyword evidence="1" id="KW-1133">Transmembrane helix</keyword>